<sequence length="189" mass="21195">MVIDIVCGLLVGTSFYLGYVKGIIKSVFGILSIIIALLVTLKFSYLTIDFLELFLTLDPRIIIIFGFVITFLMILIGIRMIGKGLENILDTVHLNIFNKIAGGLASACITIIVYSSLIWFLNQVRVISSEAKSASITYPFLESVPYRSKVALDKIKPFFSEFWQKTQEAMDKVDQSGKKEELKPGEQNK</sequence>
<evidence type="ECO:0000256" key="5">
    <source>
        <dbReference type="SAM" id="Phobius"/>
    </source>
</evidence>
<gene>
    <name evidence="6" type="ORF">IPO85_16960</name>
</gene>
<keyword evidence="2 5" id="KW-0812">Transmembrane</keyword>
<evidence type="ECO:0000256" key="4">
    <source>
        <dbReference type="ARBA" id="ARBA00023136"/>
    </source>
</evidence>
<dbReference type="PANTHER" id="PTHR37306">
    <property type="entry name" value="COLICIN V PRODUCTION PROTEIN"/>
    <property type="match status" value="1"/>
</dbReference>
<evidence type="ECO:0000313" key="7">
    <source>
        <dbReference type="Proteomes" id="UP000808349"/>
    </source>
</evidence>
<dbReference type="GO" id="GO:0009403">
    <property type="term" value="P:toxin biosynthetic process"/>
    <property type="evidence" value="ECO:0007669"/>
    <property type="project" value="InterPro"/>
</dbReference>
<evidence type="ECO:0000256" key="1">
    <source>
        <dbReference type="ARBA" id="ARBA00004141"/>
    </source>
</evidence>
<evidence type="ECO:0000256" key="2">
    <source>
        <dbReference type="ARBA" id="ARBA00022692"/>
    </source>
</evidence>
<protein>
    <submittedName>
        <fullName evidence="6">CvpA family protein</fullName>
    </submittedName>
</protein>
<reference evidence="6 7" key="1">
    <citation type="submission" date="2020-10" db="EMBL/GenBank/DDBJ databases">
        <title>Connecting structure to function with the recovery of over 1000 high-quality activated sludge metagenome-assembled genomes encoding full-length rRNA genes using long-read sequencing.</title>
        <authorList>
            <person name="Singleton C.M."/>
            <person name="Petriglieri F."/>
            <person name="Kristensen J.M."/>
            <person name="Kirkegaard R.H."/>
            <person name="Michaelsen T.Y."/>
            <person name="Andersen M.H."/>
            <person name="Karst S.M."/>
            <person name="Dueholm M.S."/>
            <person name="Nielsen P.H."/>
            <person name="Albertsen M."/>
        </authorList>
    </citation>
    <scope>NUCLEOTIDE SEQUENCE [LARGE SCALE GENOMIC DNA]</scope>
    <source>
        <strain evidence="6">Ribe_18-Q3-R11-54_BAT3C.373</strain>
    </source>
</reference>
<dbReference type="InterPro" id="IPR003825">
    <property type="entry name" value="Colicin-V_CvpA"/>
</dbReference>
<comment type="caution">
    <text evidence="6">The sequence shown here is derived from an EMBL/GenBank/DDBJ whole genome shotgun (WGS) entry which is preliminary data.</text>
</comment>
<proteinExistence type="predicted"/>
<evidence type="ECO:0000256" key="3">
    <source>
        <dbReference type="ARBA" id="ARBA00022989"/>
    </source>
</evidence>
<dbReference type="Pfam" id="PF02674">
    <property type="entry name" value="Colicin_V"/>
    <property type="match status" value="1"/>
</dbReference>
<feature type="transmembrane region" description="Helical" evidence="5">
    <location>
        <begin position="23"/>
        <end position="41"/>
    </location>
</feature>
<comment type="subcellular location">
    <subcellularLocation>
        <location evidence="1">Membrane</location>
        <topology evidence="1">Multi-pass membrane protein</topology>
    </subcellularLocation>
</comment>
<organism evidence="6 7">
    <name type="scientific">Candidatus Defluviibacterium haderslevense</name>
    <dbReference type="NCBI Taxonomy" id="2981993"/>
    <lineage>
        <taxon>Bacteria</taxon>
        <taxon>Pseudomonadati</taxon>
        <taxon>Bacteroidota</taxon>
        <taxon>Saprospiria</taxon>
        <taxon>Saprospirales</taxon>
        <taxon>Saprospiraceae</taxon>
        <taxon>Candidatus Defluviibacterium</taxon>
    </lineage>
</organism>
<dbReference type="GO" id="GO:0016020">
    <property type="term" value="C:membrane"/>
    <property type="evidence" value="ECO:0007669"/>
    <property type="project" value="UniProtKB-SubCell"/>
</dbReference>
<dbReference type="Proteomes" id="UP000808349">
    <property type="component" value="Unassembled WGS sequence"/>
</dbReference>
<keyword evidence="3 5" id="KW-1133">Transmembrane helix</keyword>
<feature type="transmembrane region" description="Helical" evidence="5">
    <location>
        <begin position="101"/>
        <end position="122"/>
    </location>
</feature>
<feature type="transmembrane region" description="Helical" evidence="5">
    <location>
        <begin position="61"/>
        <end position="81"/>
    </location>
</feature>
<dbReference type="EMBL" id="JADKFW010000016">
    <property type="protein sequence ID" value="MBK9719171.1"/>
    <property type="molecule type" value="Genomic_DNA"/>
</dbReference>
<dbReference type="AlphaFoldDB" id="A0A9D7XFY7"/>
<name>A0A9D7XFY7_9BACT</name>
<accession>A0A9D7XFY7</accession>
<dbReference type="PANTHER" id="PTHR37306:SF1">
    <property type="entry name" value="COLICIN V PRODUCTION PROTEIN"/>
    <property type="match status" value="1"/>
</dbReference>
<evidence type="ECO:0000313" key="6">
    <source>
        <dbReference type="EMBL" id="MBK9719171.1"/>
    </source>
</evidence>
<keyword evidence="4 5" id="KW-0472">Membrane</keyword>